<evidence type="ECO:0000256" key="1">
    <source>
        <dbReference type="ARBA" id="ARBA00004123"/>
    </source>
</evidence>
<dbReference type="AlphaFoldDB" id="A0AAJ0FSX1"/>
<evidence type="ECO:0000313" key="5">
    <source>
        <dbReference type="Proteomes" id="UP001251528"/>
    </source>
</evidence>
<feature type="region of interest" description="Disordered" evidence="3">
    <location>
        <begin position="1"/>
        <end position="34"/>
    </location>
</feature>
<keyword evidence="2" id="KW-0539">Nucleus</keyword>
<dbReference type="Pfam" id="PF11951">
    <property type="entry name" value="Fungal_trans_2"/>
    <property type="match status" value="1"/>
</dbReference>
<evidence type="ECO:0000313" key="4">
    <source>
        <dbReference type="EMBL" id="KAK2590399.1"/>
    </source>
</evidence>
<organism evidence="4 5">
    <name type="scientific">Conoideocrella luteorostrata</name>
    <dbReference type="NCBI Taxonomy" id="1105319"/>
    <lineage>
        <taxon>Eukaryota</taxon>
        <taxon>Fungi</taxon>
        <taxon>Dikarya</taxon>
        <taxon>Ascomycota</taxon>
        <taxon>Pezizomycotina</taxon>
        <taxon>Sordariomycetes</taxon>
        <taxon>Hypocreomycetidae</taxon>
        <taxon>Hypocreales</taxon>
        <taxon>Clavicipitaceae</taxon>
        <taxon>Conoideocrella</taxon>
    </lineage>
</organism>
<dbReference type="PANTHER" id="PTHR37534">
    <property type="entry name" value="TRANSCRIPTIONAL ACTIVATOR PROTEIN UGA3"/>
    <property type="match status" value="1"/>
</dbReference>
<dbReference type="GO" id="GO:0045944">
    <property type="term" value="P:positive regulation of transcription by RNA polymerase II"/>
    <property type="evidence" value="ECO:0007669"/>
    <property type="project" value="TreeGrafter"/>
</dbReference>
<comment type="caution">
    <text evidence="4">The sequence shown here is derived from an EMBL/GenBank/DDBJ whole genome shotgun (WGS) entry which is preliminary data.</text>
</comment>
<protein>
    <recommendedName>
        <fullName evidence="6">Acriflavine sensitivity control protein acr-2</fullName>
    </recommendedName>
</protein>
<proteinExistence type="predicted"/>
<name>A0AAJ0FSX1_9HYPO</name>
<keyword evidence="5" id="KW-1185">Reference proteome</keyword>
<dbReference type="Proteomes" id="UP001251528">
    <property type="component" value="Unassembled WGS sequence"/>
</dbReference>
<dbReference type="GO" id="GO:0005634">
    <property type="term" value="C:nucleus"/>
    <property type="evidence" value="ECO:0007669"/>
    <property type="project" value="UniProtKB-SubCell"/>
</dbReference>
<dbReference type="GO" id="GO:0003700">
    <property type="term" value="F:DNA-binding transcription factor activity"/>
    <property type="evidence" value="ECO:0007669"/>
    <property type="project" value="TreeGrafter"/>
</dbReference>
<sequence length="464" mass="51233">MGQSKLEFLPLSKETTPRNSSEEELGESVQGDGDWQLVPRSASSDISISSPWALADPLYQDMQYSHRHYLSYFTARVCKDLVSHDLPDRNPFRGLLALTSAHPLLRHIIVAASAAHMSNMVRAPLAYGLKELDDSLTFTIEQASRRASQDALIAKSKALTLMRDAVENIDTTGGDVVLAAALFFINVELIESGKHGWKAHLEGAGRIMSSLQPTMVADSALRDYMLSDCFIYFILASAFMPAASFDTQSYFQPAQIPSILQRAAANSYLCCPPEILSILHSASQLSNVSAGVASEEEISATGLALIQEALSFDINAWASDVRNISYLQDAPIQSRIHAGSAHRLAACLYILQAIPSLSRMTNHDEVAEQLSRDIFKHLSSIPDEDPNFKATTWPTFIAGAEAHGRARREWVMDRLQRLVVSCPWGFLYTAMETLQVIWGLDNQGKGTKSWVQTLKDPEMNFLIV</sequence>
<dbReference type="PANTHER" id="PTHR37534:SF51">
    <property type="entry name" value="ACRIFLAVINE SENSITIVITY CONTROL PROTEIN ACR-2"/>
    <property type="match status" value="1"/>
</dbReference>
<evidence type="ECO:0000256" key="3">
    <source>
        <dbReference type="SAM" id="MobiDB-lite"/>
    </source>
</evidence>
<reference evidence="4" key="1">
    <citation type="submission" date="2023-06" db="EMBL/GenBank/DDBJ databases">
        <title>Conoideocrella luteorostrata (Hypocreales: Clavicipitaceae), a potential biocontrol fungus for elongate hemlock scale in United States Christmas tree production areas.</title>
        <authorList>
            <person name="Barrett H."/>
            <person name="Lovett B."/>
            <person name="Macias A.M."/>
            <person name="Stajich J.E."/>
            <person name="Kasson M.T."/>
        </authorList>
    </citation>
    <scope>NUCLEOTIDE SEQUENCE</scope>
    <source>
        <strain evidence="4">ARSEF 14590</strain>
    </source>
</reference>
<evidence type="ECO:0008006" key="6">
    <source>
        <dbReference type="Google" id="ProtNLM"/>
    </source>
</evidence>
<gene>
    <name evidence="4" type="ORF">QQS21_011921</name>
</gene>
<accession>A0AAJ0FSX1</accession>
<comment type="subcellular location">
    <subcellularLocation>
        <location evidence="1">Nucleus</location>
    </subcellularLocation>
</comment>
<dbReference type="GO" id="GO:0000976">
    <property type="term" value="F:transcription cis-regulatory region binding"/>
    <property type="evidence" value="ECO:0007669"/>
    <property type="project" value="TreeGrafter"/>
</dbReference>
<dbReference type="InterPro" id="IPR021858">
    <property type="entry name" value="Fun_TF"/>
</dbReference>
<dbReference type="EMBL" id="JASWJB010000444">
    <property type="protein sequence ID" value="KAK2590399.1"/>
    <property type="molecule type" value="Genomic_DNA"/>
</dbReference>
<evidence type="ECO:0000256" key="2">
    <source>
        <dbReference type="ARBA" id="ARBA00023242"/>
    </source>
</evidence>